<feature type="region of interest" description="Disordered" evidence="1">
    <location>
        <begin position="233"/>
        <end position="270"/>
    </location>
</feature>
<feature type="compositionally biased region" description="Basic and acidic residues" evidence="1">
    <location>
        <begin position="233"/>
        <end position="262"/>
    </location>
</feature>
<keyword evidence="4" id="KW-1185">Reference proteome</keyword>
<dbReference type="Proteomes" id="UP000007350">
    <property type="component" value="Unassembled WGS sequence"/>
</dbReference>
<keyword evidence="2" id="KW-0812">Transmembrane</keyword>
<accession>K2M397</accession>
<name>K2M397_TRYCR</name>
<feature type="non-terminal residue" evidence="3">
    <location>
        <position position="295"/>
    </location>
</feature>
<proteinExistence type="predicted"/>
<gene>
    <name evidence="3" type="ORF">MOQ_006736</name>
</gene>
<organism evidence="3 4">
    <name type="scientific">Trypanosoma cruzi marinkellei</name>
    <dbReference type="NCBI Taxonomy" id="85056"/>
    <lineage>
        <taxon>Eukaryota</taxon>
        <taxon>Discoba</taxon>
        <taxon>Euglenozoa</taxon>
        <taxon>Kinetoplastea</taxon>
        <taxon>Metakinetoplastina</taxon>
        <taxon>Trypanosomatida</taxon>
        <taxon>Trypanosomatidae</taxon>
        <taxon>Trypanosoma</taxon>
        <taxon>Schizotrypanum</taxon>
    </lineage>
</organism>
<comment type="caution">
    <text evidence="3">The sequence shown here is derived from an EMBL/GenBank/DDBJ whole genome shotgun (WGS) entry which is preliminary data.</text>
</comment>
<protein>
    <submittedName>
        <fullName evidence="3">Uncharacterized protein</fullName>
    </submittedName>
</protein>
<dbReference type="AlphaFoldDB" id="K2M397"/>
<reference evidence="3 4" key="1">
    <citation type="journal article" date="2012" name="BMC Genomics">
        <title>Comparative genomic analysis of human infective Trypanosoma cruzi lineages with the bat-restricted subspecies T. cruzi marinkellei.</title>
        <authorList>
            <person name="Franzen O."/>
            <person name="Talavera-Lopez C."/>
            <person name="Ochaya S."/>
            <person name="Butler C.E."/>
            <person name="Messenger L.A."/>
            <person name="Lewis M.D."/>
            <person name="Llewellyn M.S."/>
            <person name="Marinkelle C.J."/>
            <person name="Tyler K.M."/>
            <person name="Miles M.A."/>
            <person name="Andersson B."/>
        </authorList>
    </citation>
    <scope>NUCLEOTIDE SEQUENCE [LARGE SCALE GENOMIC DNA]</scope>
    <source>
        <strain evidence="3 4">B7</strain>
    </source>
</reference>
<dbReference type="EMBL" id="AHKC01013121">
    <property type="protein sequence ID" value="EKF29478.1"/>
    <property type="molecule type" value="Genomic_DNA"/>
</dbReference>
<evidence type="ECO:0000313" key="4">
    <source>
        <dbReference type="Proteomes" id="UP000007350"/>
    </source>
</evidence>
<evidence type="ECO:0000256" key="2">
    <source>
        <dbReference type="SAM" id="Phobius"/>
    </source>
</evidence>
<sequence>MSPWLSAGTHSPHTPLQPRVVYASADAASSSGAHTHAELLRLPSISRGRDGARVVVVVGASVVVVLGASGAVVVVVVVVVGAFVVVVVVFDASICFSCSFSDWFCPLCAPNVTVDVGFTGGTPGTSGPASPDAPDATWLLGVPPVGKSFVFSVPLATPCFSTLFPRSPSFSPGSCNNNVFETGESVRGSSLTSLAVAHTHRQQHRASTNRAHSRRHVIIIVTVVVQWCGADLHSEGHGEQQGRREVRQTHTHRESKPHEERAAGPTAHHARHTLQSTATGTHTYAALSQQQHTDG</sequence>
<evidence type="ECO:0000313" key="3">
    <source>
        <dbReference type="EMBL" id="EKF29478.1"/>
    </source>
</evidence>
<evidence type="ECO:0000256" key="1">
    <source>
        <dbReference type="SAM" id="MobiDB-lite"/>
    </source>
</evidence>
<keyword evidence="2" id="KW-0472">Membrane</keyword>
<feature type="transmembrane region" description="Helical" evidence="2">
    <location>
        <begin position="57"/>
        <end position="90"/>
    </location>
</feature>
<keyword evidence="2" id="KW-1133">Transmembrane helix</keyword>